<evidence type="ECO:0000313" key="3">
    <source>
        <dbReference type="EMBL" id="GLS65732.1"/>
    </source>
</evidence>
<reference evidence="2 4" key="3">
    <citation type="submission" date="2019-07" db="EMBL/GenBank/DDBJ databases">
        <title>Whole genome shotgun sequence of Methylobacterium oxalidis NBRC 107715.</title>
        <authorList>
            <person name="Hosoyama A."/>
            <person name="Uohara A."/>
            <person name="Ohji S."/>
            <person name="Ichikawa N."/>
        </authorList>
    </citation>
    <scope>NUCLEOTIDE SEQUENCE [LARGE SCALE GENOMIC DNA]</scope>
    <source>
        <strain evidence="2 4">NBRC 107715</strain>
    </source>
</reference>
<reference evidence="5" key="2">
    <citation type="journal article" date="2019" name="Int. J. Syst. Evol. Microbiol.">
        <title>The Global Catalogue of Microorganisms (GCM) 10K type strain sequencing project: providing services to taxonomists for standard genome sequencing and annotation.</title>
        <authorList>
            <consortium name="The Broad Institute Genomics Platform"/>
            <consortium name="The Broad Institute Genome Sequencing Center for Infectious Disease"/>
            <person name="Wu L."/>
            <person name="Ma J."/>
        </authorList>
    </citation>
    <scope>NUCLEOTIDE SEQUENCE [LARGE SCALE GENOMIC DNA]</scope>
    <source>
        <strain evidence="5">NBRC 107715</strain>
    </source>
</reference>
<dbReference type="InterPro" id="IPR021251">
    <property type="entry name" value="DUF2793"/>
</dbReference>
<accession>A0A512J7R8</accession>
<evidence type="ECO:0000313" key="4">
    <source>
        <dbReference type="Proteomes" id="UP000321960"/>
    </source>
</evidence>
<comment type="caution">
    <text evidence="2">The sequence shown here is derived from an EMBL/GenBank/DDBJ whole genome shotgun (WGS) entry which is preliminary data.</text>
</comment>
<dbReference type="Pfam" id="PF00386">
    <property type="entry name" value="C1q"/>
    <property type="match status" value="1"/>
</dbReference>
<dbReference type="InterPro" id="IPR008983">
    <property type="entry name" value="Tumour_necrosis_fac-like_dom"/>
</dbReference>
<evidence type="ECO:0000259" key="1">
    <source>
        <dbReference type="PROSITE" id="PS50871"/>
    </source>
</evidence>
<dbReference type="EMBL" id="BSPK01000077">
    <property type="protein sequence ID" value="GLS65732.1"/>
    <property type="molecule type" value="Genomic_DNA"/>
</dbReference>
<reference evidence="3" key="1">
    <citation type="journal article" date="2014" name="Int. J. Syst. Evol. Microbiol.">
        <title>Complete genome of a new Firmicutes species belonging to the dominant human colonic microbiota ('Ruminococcus bicirculans') reveals two chromosomes and a selective capacity to utilize plant glucans.</title>
        <authorList>
            <consortium name="NISC Comparative Sequencing Program"/>
            <person name="Wegmann U."/>
            <person name="Louis P."/>
            <person name="Goesmann A."/>
            <person name="Henrissat B."/>
            <person name="Duncan S.H."/>
            <person name="Flint H.J."/>
        </authorList>
    </citation>
    <scope>NUCLEOTIDE SEQUENCE</scope>
    <source>
        <strain evidence="3">NBRC 107715</strain>
    </source>
</reference>
<dbReference type="EMBL" id="BJZU01000085">
    <property type="protein sequence ID" value="GEP06014.1"/>
    <property type="molecule type" value="Genomic_DNA"/>
</dbReference>
<dbReference type="AlphaFoldDB" id="A0A512J7R8"/>
<dbReference type="PROSITE" id="PS50871">
    <property type="entry name" value="C1Q"/>
    <property type="match status" value="1"/>
</dbReference>
<dbReference type="Proteomes" id="UP001156856">
    <property type="component" value="Unassembled WGS sequence"/>
</dbReference>
<dbReference type="SUPFAM" id="SSF49842">
    <property type="entry name" value="TNF-like"/>
    <property type="match status" value="1"/>
</dbReference>
<dbReference type="Gene3D" id="2.60.120.40">
    <property type="match status" value="1"/>
</dbReference>
<evidence type="ECO:0000313" key="5">
    <source>
        <dbReference type="Proteomes" id="UP001156856"/>
    </source>
</evidence>
<sequence>MASTTRHLALPLLAAGQAQKHVTHNEALGLLDALVQLACLDKDRAAPPASPAEGDRYLLAAASPSGAWAGLAGQIVLFQDGVWTGLQPRPGWLAYVADEGELYLYAGGGWTPLRGTIQSLQNLGRLGVNTAADGTNRLAVKADAALFSWDDVTPGSGHMRLALNRRSAAEEAALVLQSGYQTRALFGLIGNDQISLKVSADGASFVPGFTSHPATGCFGLGLTATPTAGLHLTTVRSGTGAGAVTQDVQVNSYGGDAAANTPPIATFVAQVARGTPASPAPIKALDRFFGFFGAGWRPDGGYSSNVVAFTGFAEEDFTATGNGTGIDFLTTPVGATGRRSVVKFRANGALELQPQAGAPALGAAAGQIVFDSTLGAFRGHDGARWWRLTGLPRFCAATTFDNYLAAGAWTRVQFNAADANEQGAFAPASGRFTAAEAGPHAFTANLAYRRNGASAPTAFEAQFYRNGAPAGRGRAALTGSLVDGVSCLGLGTVLKLAAGDTVEVFARFTGADGYVAAADSLFSGRQLP</sequence>
<dbReference type="OrthoDB" id="564699at2"/>
<dbReference type="Proteomes" id="UP000321960">
    <property type="component" value="Unassembled WGS sequence"/>
</dbReference>
<gene>
    <name evidence="3" type="ORF">GCM10007888_41140</name>
    <name evidence="2" type="ORF">MOX02_40520</name>
</gene>
<proteinExistence type="predicted"/>
<organism evidence="2 4">
    <name type="scientific">Methylobacterium oxalidis</name>
    <dbReference type="NCBI Taxonomy" id="944322"/>
    <lineage>
        <taxon>Bacteria</taxon>
        <taxon>Pseudomonadati</taxon>
        <taxon>Pseudomonadota</taxon>
        <taxon>Alphaproteobacteria</taxon>
        <taxon>Hyphomicrobiales</taxon>
        <taxon>Methylobacteriaceae</taxon>
        <taxon>Methylobacterium</taxon>
    </lineage>
</organism>
<keyword evidence="5" id="KW-1185">Reference proteome</keyword>
<name>A0A512J7R8_9HYPH</name>
<feature type="domain" description="C1q" evidence="1">
    <location>
        <begin position="389"/>
        <end position="528"/>
    </location>
</feature>
<protein>
    <recommendedName>
        <fullName evidence="1">C1q domain-containing protein</fullName>
    </recommendedName>
</protein>
<dbReference type="RefSeq" id="WP_147027546.1">
    <property type="nucleotide sequence ID" value="NZ_BJZU01000085.1"/>
</dbReference>
<evidence type="ECO:0000313" key="2">
    <source>
        <dbReference type="EMBL" id="GEP06014.1"/>
    </source>
</evidence>
<dbReference type="Pfam" id="PF10983">
    <property type="entry name" value="DUF2793"/>
    <property type="match status" value="1"/>
</dbReference>
<reference evidence="3" key="4">
    <citation type="submission" date="2023-01" db="EMBL/GenBank/DDBJ databases">
        <title>Draft genome sequence of Methylobacterium oxalidis strain NBRC 107715.</title>
        <authorList>
            <person name="Sun Q."/>
            <person name="Mori K."/>
        </authorList>
    </citation>
    <scope>NUCLEOTIDE SEQUENCE</scope>
    <source>
        <strain evidence="3">NBRC 107715</strain>
    </source>
</reference>
<dbReference type="InterPro" id="IPR001073">
    <property type="entry name" value="C1q_dom"/>
</dbReference>